<dbReference type="PANTHER" id="PTHR10357:SF210">
    <property type="entry name" value="MALTODEXTRIN GLUCOSIDASE"/>
    <property type="match status" value="1"/>
</dbReference>
<dbReference type="GO" id="GO:0005975">
    <property type="term" value="P:carbohydrate metabolic process"/>
    <property type="evidence" value="ECO:0007669"/>
    <property type="project" value="InterPro"/>
</dbReference>
<dbReference type="PANTHER" id="PTHR10357">
    <property type="entry name" value="ALPHA-AMYLASE FAMILY MEMBER"/>
    <property type="match status" value="1"/>
</dbReference>
<dbReference type="Pfam" id="PF00128">
    <property type="entry name" value="Alpha-amylase"/>
    <property type="match status" value="2"/>
</dbReference>
<dbReference type="InterPro" id="IPR006047">
    <property type="entry name" value="GH13_cat_dom"/>
</dbReference>
<dbReference type="Gene3D" id="2.60.40.1180">
    <property type="entry name" value="Golgi alpha-mannosidase II"/>
    <property type="match status" value="1"/>
</dbReference>
<keyword evidence="2 4" id="KW-0326">Glycosidase</keyword>
<evidence type="ECO:0000256" key="2">
    <source>
        <dbReference type="ARBA" id="ARBA00023295"/>
    </source>
</evidence>
<feature type="domain" description="Glycosyl hydrolase family 13 catalytic" evidence="3">
    <location>
        <begin position="40"/>
        <end position="522"/>
    </location>
</feature>
<dbReference type="SUPFAM" id="SSF51011">
    <property type="entry name" value="Glycosyl hydrolase domain"/>
    <property type="match status" value="1"/>
</dbReference>
<dbReference type="CDD" id="cd11338">
    <property type="entry name" value="AmyAc_CMD"/>
    <property type="match status" value="1"/>
</dbReference>
<evidence type="ECO:0000256" key="1">
    <source>
        <dbReference type="ARBA" id="ARBA00022801"/>
    </source>
</evidence>
<protein>
    <submittedName>
        <fullName evidence="4">Neopullulanase</fullName>
        <ecNumber evidence="4">3.2.1.135</ecNumber>
    </submittedName>
</protein>
<keyword evidence="1 4" id="KW-0378">Hydrolase</keyword>
<dbReference type="GO" id="GO:0031216">
    <property type="term" value="F:neopullulanase activity"/>
    <property type="evidence" value="ECO:0007669"/>
    <property type="project" value="UniProtKB-EC"/>
</dbReference>
<dbReference type="EMBL" id="LNQE01000461">
    <property type="protein sequence ID" value="KUG26452.1"/>
    <property type="molecule type" value="Genomic_DNA"/>
</dbReference>
<organism evidence="4">
    <name type="scientific">hydrocarbon metagenome</name>
    <dbReference type="NCBI Taxonomy" id="938273"/>
    <lineage>
        <taxon>unclassified sequences</taxon>
        <taxon>metagenomes</taxon>
        <taxon>ecological metagenomes</taxon>
    </lineage>
</organism>
<gene>
    <name evidence="4" type="ORF">ASZ90_003716</name>
</gene>
<evidence type="ECO:0000313" key="4">
    <source>
        <dbReference type="EMBL" id="KUG26452.1"/>
    </source>
</evidence>
<dbReference type="Gene3D" id="3.20.20.80">
    <property type="entry name" value="Glycosidases"/>
    <property type="match status" value="1"/>
</dbReference>
<sequence length="612" mass="71897">MKKLILLLVAIIFISCNNETKQTIELEEVPEWAKEAVWYQIFPERFHNADPSNDPQPIDMAGAWPYFVPDDWQVHPWTSDWYKLQPWEEATGRDFYGNANIRRYGGDLQGVIDKLDYLNDLGITAIYLNPIFEAPSLHKYDASMYHHVDNNFGPNPEKDREIWATEDPNDFSTWKWTSADSLFLKLIEEAHNRDMKIIIDGVFNHTGTQFWAFKDIVENQENSKYVDWYTIKTFDDPNTEENEFDYEGWLGIKDLPEFREDEHGLVSGPSEHVHAIVKRWMDPNGDGDPSDGIDGWRLDVAEMVSHNFWRTFRKWVRDINPEAYLTGEVWWEDWQNNKMFNASPWFGDQFDAVMNYRFTRAVKHLVFQTEEIVGPQGFIDSMKAQYADYPKDNIYVLMNLLGSHDTERLASLIVNPNNWYDHYASVKDNPDFDVRKPNAEERAKQRLAVGINMTMPGAPFIYYGDEAGMWGGDDPDDRKPMVWSEFEYEDETTHPFGKERPVDKVEFDQELFNWYKNLIAVRKNNKVLSLGDIDFFVIDEQNEVFGYIRTLEDESAWIVINNNPNSFSLDYMNPELFPMDKSVTDLITKESYKFDNRKLKTDLQPYQILVLK</sequence>
<proteinExistence type="predicted"/>
<dbReference type="InterPro" id="IPR013780">
    <property type="entry name" value="Glyco_hydro_b"/>
</dbReference>
<accession>A0A0W8FZW2</accession>
<dbReference type="SMART" id="SM00642">
    <property type="entry name" value="Aamy"/>
    <property type="match status" value="1"/>
</dbReference>
<dbReference type="EC" id="3.2.1.135" evidence="4"/>
<name>A0A0W8FZW2_9ZZZZ</name>
<evidence type="ECO:0000259" key="3">
    <source>
        <dbReference type="SMART" id="SM00642"/>
    </source>
</evidence>
<dbReference type="InterPro" id="IPR017853">
    <property type="entry name" value="GH"/>
</dbReference>
<dbReference type="SUPFAM" id="SSF51445">
    <property type="entry name" value="(Trans)glycosidases"/>
    <property type="match status" value="1"/>
</dbReference>
<comment type="caution">
    <text evidence="4">The sequence shown here is derived from an EMBL/GenBank/DDBJ whole genome shotgun (WGS) entry which is preliminary data.</text>
</comment>
<reference evidence="4" key="1">
    <citation type="journal article" date="2015" name="Proc. Natl. Acad. Sci. U.S.A.">
        <title>Networks of energetic and metabolic interactions define dynamics in microbial communities.</title>
        <authorList>
            <person name="Embree M."/>
            <person name="Liu J.K."/>
            <person name="Al-Bassam M.M."/>
            <person name="Zengler K."/>
        </authorList>
    </citation>
    <scope>NUCLEOTIDE SEQUENCE</scope>
</reference>
<dbReference type="PROSITE" id="PS51257">
    <property type="entry name" value="PROKAR_LIPOPROTEIN"/>
    <property type="match status" value="1"/>
</dbReference>
<dbReference type="AlphaFoldDB" id="A0A0W8FZW2"/>